<evidence type="ECO:0000313" key="5">
    <source>
        <dbReference type="EMBL" id="TWW08578.1"/>
    </source>
</evidence>
<comment type="caution">
    <text evidence="5">The sequence shown here is derived from an EMBL/GenBank/DDBJ whole genome shotgun (WGS) entry which is preliminary data.</text>
</comment>
<evidence type="ECO:0000256" key="1">
    <source>
        <dbReference type="ARBA" id="ARBA00022722"/>
    </source>
</evidence>
<keyword evidence="1" id="KW-0540">Nuclease</keyword>
<keyword evidence="6" id="KW-1185">Reference proteome</keyword>
<dbReference type="EMBL" id="SRHE01000599">
    <property type="protein sequence ID" value="TWW08578.1"/>
    <property type="molecule type" value="Genomic_DNA"/>
</dbReference>
<evidence type="ECO:0000259" key="4">
    <source>
        <dbReference type="PROSITE" id="PS50830"/>
    </source>
</evidence>
<dbReference type="GO" id="GO:0004519">
    <property type="term" value="F:endonuclease activity"/>
    <property type="evidence" value="ECO:0007669"/>
    <property type="project" value="UniProtKB-KW"/>
</dbReference>
<keyword evidence="3" id="KW-0378">Hydrolase</keyword>
<dbReference type="Gene3D" id="2.40.50.90">
    <property type="match status" value="1"/>
</dbReference>
<feature type="domain" description="TNase-like" evidence="4">
    <location>
        <begin position="13"/>
        <end position="141"/>
    </location>
</feature>
<organism evidence="5 6">
    <name type="scientific">Planctomyces bekefii</name>
    <dbReference type="NCBI Taxonomy" id="1653850"/>
    <lineage>
        <taxon>Bacteria</taxon>
        <taxon>Pseudomonadati</taxon>
        <taxon>Planctomycetota</taxon>
        <taxon>Planctomycetia</taxon>
        <taxon>Planctomycetales</taxon>
        <taxon>Planctomycetaceae</taxon>
        <taxon>Planctomyces</taxon>
    </lineage>
</organism>
<dbReference type="PANTHER" id="PTHR12302">
    <property type="entry name" value="EBNA2 BINDING PROTEIN P100"/>
    <property type="match status" value="1"/>
</dbReference>
<keyword evidence="2" id="KW-0255">Endonuclease</keyword>
<dbReference type="InterPro" id="IPR016071">
    <property type="entry name" value="Staphylococal_nuclease_OB-fold"/>
</dbReference>
<dbReference type="AlphaFoldDB" id="A0A5C6M1T3"/>
<evidence type="ECO:0000313" key="6">
    <source>
        <dbReference type="Proteomes" id="UP000321083"/>
    </source>
</evidence>
<dbReference type="SMART" id="SM00318">
    <property type="entry name" value="SNc"/>
    <property type="match status" value="1"/>
</dbReference>
<proteinExistence type="predicted"/>
<reference evidence="5 6" key="1">
    <citation type="submission" date="2019-08" db="EMBL/GenBank/DDBJ databases">
        <title>100 year-old enigma solved: identification of Planctomyces bekefii, the type genus and species of the phylum Planctomycetes.</title>
        <authorList>
            <person name="Svetlana D.N."/>
            <person name="Overmann J."/>
        </authorList>
    </citation>
    <scope>NUCLEOTIDE SEQUENCE [LARGE SCALE GENOMIC DNA]</scope>
    <source>
        <strain evidence="5">Phe10_nw2017</strain>
    </source>
</reference>
<accession>A0A5C6M1T3</accession>
<dbReference type="Proteomes" id="UP000321083">
    <property type="component" value="Unassembled WGS sequence"/>
</dbReference>
<dbReference type="PROSITE" id="PS50830">
    <property type="entry name" value="TNASE_3"/>
    <property type="match status" value="1"/>
</dbReference>
<sequence>MLMEYRRELARGAELAGEVLGVPDSDALLLKATDGREHRIRLNGIDAPELQQPFGKESQELLQQLLRGRKLRVVTQGEDRAGQIIGDVFVRLAERQDEKLLNVELVERGWAWHFVRFAKDNRQLSEAEQRARAGRLGLWAEAGPVSPWDFRRQQAEAVKSGEPGTKPGQ</sequence>
<protein>
    <recommendedName>
        <fullName evidence="4">TNase-like domain-containing protein</fullName>
    </recommendedName>
</protein>
<name>A0A5C6M1T3_9PLAN</name>
<dbReference type="SUPFAM" id="SSF50199">
    <property type="entry name" value="Staphylococcal nuclease"/>
    <property type="match status" value="1"/>
</dbReference>
<dbReference type="InterPro" id="IPR035437">
    <property type="entry name" value="SNase_OB-fold_sf"/>
</dbReference>
<reference evidence="5 6" key="2">
    <citation type="submission" date="2019-08" db="EMBL/GenBank/DDBJ databases">
        <authorList>
            <person name="Henke P."/>
        </authorList>
    </citation>
    <scope>NUCLEOTIDE SEQUENCE [LARGE SCALE GENOMIC DNA]</scope>
    <source>
        <strain evidence="5">Phe10_nw2017</strain>
    </source>
</reference>
<gene>
    <name evidence="5" type="ORF">E3A20_22950</name>
</gene>
<dbReference type="Pfam" id="PF00565">
    <property type="entry name" value="SNase"/>
    <property type="match status" value="1"/>
</dbReference>
<evidence type="ECO:0000256" key="2">
    <source>
        <dbReference type="ARBA" id="ARBA00022759"/>
    </source>
</evidence>
<dbReference type="PANTHER" id="PTHR12302:SF3">
    <property type="entry name" value="SERINE_THREONINE-PROTEIN KINASE 31"/>
    <property type="match status" value="1"/>
</dbReference>
<evidence type="ECO:0000256" key="3">
    <source>
        <dbReference type="ARBA" id="ARBA00022801"/>
    </source>
</evidence>
<dbReference type="GO" id="GO:0016787">
    <property type="term" value="F:hydrolase activity"/>
    <property type="evidence" value="ECO:0007669"/>
    <property type="project" value="UniProtKB-KW"/>
</dbReference>